<evidence type="ECO:0000313" key="1">
    <source>
        <dbReference type="EMBL" id="CAD6493100.1"/>
    </source>
</evidence>
<proteinExistence type="predicted"/>
<name>A0A811TBJ8_9EURY</name>
<gene>
    <name evidence="1" type="ORF">FFODKBPE_00423</name>
</gene>
<sequence length="411" mass="49713">MISLKFNELIEQISSKIRINEIPREIRTIYRVNFKEPEELAKDIFKYLGYFTENEKKEQLNFRSYFDQNSHLFQSIELDELIDILLSDQNYYEKIKEYENIEEKIIEIIKNFIIELYQKEQKITFNENELKNYVNELETYFRGNEVIIISRHPLDGFYSNVEKIELEKGLSIQQIPLNEREELFSGHFLYSFNRNNILVNEYWLINEYLYKDRYINDYAIFIEKEFLKFLRIFKSGTIGMHQYQLKSKYWDPEYISIGGFISSSDTFVLDHGNYIIQEEEAQKFADLWRKYREIDLLRDRALNTAINRYNDYFTRKEVEDRLIDLMIAFEAIFLRETEKMELTFKLALRTAVFLEGKDIKRENLFEFIKRAYDVRSSIIHGSKTKDKIKVKKSLGAKESDEYTLHEFLNKL</sequence>
<protein>
    <recommendedName>
        <fullName evidence="3">Apea-like HEPN domain-containing protein</fullName>
    </recommendedName>
</protein>
<evidence type="ECO:0000313" key="2">
    <source>
        <dbReference type="Proteomes" id="UP000603056"/>
    </source>
</evidence>
<reference evidence="1" key="1">
    <citation type="submission" date="2020-10" db="EMBL/GenBank/DDBJ databases">
        <authorList>
            <person name="Hahn C.J."/>
            <person name="Laso-Perez R."/>
            <person name="Vulcano F."/>
            <person name="Vaziourakis K.-M."/>
            <person name="Stokke R."/>
            <person name="Steen I.H."/>
            <person name="Teske A."/>
            <person name="Boetius A."/>
            <person name="Liebeke M."/>
            <person name="Amann R."/>
            <person name="Knittel K."/>
        </authorList>
    </citation>
    <scope>NUCLEOTIDE SEQUENCE</scope>
    <source>
        <strain evidence="1">Gfbio:e3339647-f889-4370-9287-4fb5cb688e4c:AG394J04_GoMArc1</strain>
    </source>
</reference>
<comment type="caution">
    <text evidence="1">The sequence shown here is derived from an EMBL/GenBank/DDBJ whole genome shotgun (WGS) entry which is preliminary data.</text>
</comment>
<dbReference type="EMBL" id="CAJHIP010000015">
    <property type="protein sequence ID" value="CAD6493100.1"/>
    <property type="molecule type" value="Genomic_DNA"/>
</dbReference>
<dbReference type="AlphaFoldDB" id="A0A811TBJ8"/>
<organism evidence="1 2">
    <name type="scientific">Candidatus Argoarchaeum ethanivorans</name>
    <dbReference type="NCBI Taxonomy" id="2608793"/>
    <lineage>
        <taxon>Archaea</taxon>
        <taxon>Methanobacteriati</taxon>
        <taxon>Methanobacteriota</taxon>
        <taxon>Stenosarchaea group</taxon>
        <taxon>Methanomicrobia</taxon>
        <taxon>Methanosarcinales</taxon>
        <taxon>Methanosarcinales incertae sedis</taxon>
        <taxon>GOM Arc I cluster</taxon>
        <taxon>Candidatus Argoarchaeum</taxon>
    </lineage>
</organism>
<evidence type="ECO:0008006" key="3">
    <source>
        <dbReference type="Google" id="ProtNLM"/>
    </source>
</evidence>
<dbReference type="Proteomes" id="UP000603056">
    <property type="component" value="Unassembled WGS sequence"/>
</dbReference>
<accession>A0A811TBJ8</accession>